<accession>A0A162JH79</accession>
<proteinExistence type="predicted"/>
<dbReference type="Proteomes" id="UP000075816">
    <property type="component" value="Unassembled WGS sequence"/>
</dbReference>
<sequence length="181" mass="20502">MQQIIAETHRQAEWNHVVGRKNPAGVSKGLRSTHGTIVFTQIDLGFIKSMFQDIRKYNHKTKLFTKADLDGFGYEDFLLSEQDQKLFSSAKEEFEVTVHENEMLSLADLPPVDIVVYGNADQIEKIGNTVVNYKPGKQYVFRCNRVTFLSETFGVSAGSPMHDVATKVYILGSVEPWKEVQ</sequence>
<name>A0A162JH79_9FUSO</name>
<reference evidence="1 2" key="1">
    <citation type="submission" date="2016-03" db="EMBL/GenBank/DDBJ databases">
        <title>Comparative genomics of human isolates of Fusobacterium necrophorum.</title>
        <authorList>
            <person name="Jensen A."/>
            <person name="Bank S."/>
            <person name="Andersen P.S."/>
            <person name="Kristensen L.H."/>
            <person name="Prag J."/>
        </authorList>
    </citation>
    <scope>NUCLEOTIDE SEQUENCE [LARGE SCALE GENOMIC DNA]</scope>
    <source>
        <strain evidence="1 2">LS_1264</strain>
    </source>
</reference>
<dbReference type="AlphaFoldDB" id="A0A162JH79"/>
<gene>
    <name evidence="1" type="ORF">A2J07_00935</name>
</gene>
<protein>
    <submittedName>
        <fullName evidence="1">Uncharacterized protein</fullName>
    </submittedName>
</protein>
<dbReference type="EMBL" id="LVEA01000001">
    <property type="protein sequence ID" value="KYL05754.1"/>
    <property type="molecule type" value="Genomic_DNA"/>
</dbReference>
<organism evidence="1 2">
    <name type="scientific">Fusobacterium necrophorum subsp. funduliforme</name>
    <dbReference type="NCBI Taxonomy" id="143387"/>
    <lineage>
        <taxon>Bacteria</taxon>
        <taxon>Fusobacteriati</taxon>
        <taxon>Fusobacteriota</taxon>
        <taxon>Fusobacteriia</taxon>
        <taxon>Fusobacteriales</taxon>
        <taxon>Fusobacteriaceae</taxon>
        <taxon>Fusobacterium</taxon>
    </lineage>
</organism>
<evidence type="ECO:0000313" key="1">
    <source>
        <dbReference type="EMBL" id="KYL05754.1"/>
    </source>
</evidence>
<evidence type="ECO:0000313" key="2">
    <source>
        <dbReference type="Proteomes" id="UP000075816"/>
    </source>
</evidence>
<comment type="caution">
    <text evidence="1">The sequence shown here is derived from an EMBL/GenBank/DDBJ whole genome shotgun (WGS) entry which is preliminary data.</text>
</comment>